<organism evidence="3 4">
    <name type="scientific">Penicillium freii</name>
    <dbReference type="NCBI Taxonomy" id="48697"/>
    <lineage>
        <taxon>Eukaryota</taxon>
        <taxon>Fungi</taxon>
        <taxon>Dikarya</taxon>
        <taxon>Ascomycota</taxon>
        <taxon>Pezizomycotina</taxon>
        <taxon>Eurotiomycetes</taxon>
        <taxon>Eurotiomycetidae</taxon>
        <taxon>Eurotiales</taxon>
        <taxon>Aspergillaceae</taxon>
        <taxon>Penicillium</taxon>
    </lineage>
</organism>
<feature type="domain" description="Peptidase M20 dimerisation" evidence="2">
    <location>
        <begin position="204"/>
        <end position="299"/>
    </location>
</feature>
<dbReference type="SUPFAM" id="SSF55031">
    <property type="entry name" value="Bacterial exopeptidase dimerisation domain"/>
    <property type="match status" value="1"/>
</dbReference>
<name>A0A101MPP2_PENFR</name>
<proteinExistence type="inferred from homology"/>
<sequence length="430" mass="46908">MELKLASDGCRKIIKDFFPDLERHADIYKDLHENPELPCQEQRTAMVVADRLETLGFKVERGIGGHGVVGIIQNGSGQNVLLRSELDALPLEENTGLPYASKVEQVDADGIKKGVMHACAHDMHMTCLLGAAALLHDARKFWSGTVIVLFQPNEERLLSAKAMVDDRLFSKIPLPSVCLAQHCVPTKSGTIAVRPGRVLGYLDSLNVRVYGRGAHDATPQLGIDPIMLAASILTRLQTIISRKMDPKDSVVIGCGTFHAGTDASIIPEYADFQVNVRTFSESTQALAKSAVERIIRHECEVSGSPTAPRIVTTVSSPAIDNDDMATSRFTRVLESYYGSESSKVIQVMPPDIVADDFVLLSLLSGGNPIPYVYWNIGVTDPETWEKANREGKLRDLPPTHSALYAPVIEPTLQTGIEALALSALTFLEIL</sequence>
<dbReference type="InterPro" id="IPR036264">
    <property type="entry name" value="Bact_exopeptidase_dim_dom"/>
</dbReference>
<accession>A0A101MPP2</accession>
<dbReference type="InterPro" id="IPR017439">
    <property type="entry name" value="Amidohydrolase"/>
</dbReference>
<dbReference type="NCBIfam" id="TIGR01891">
    <property type="entry name" value="amidohydrolases"/>
    <property type="match status" value="1"/>
</dbReference>
<evidence type="ECO:0000313" key="3">
    <source>
        <dbReference type="EMBL" id="KUM64406.1"/>
    </source>
</evidence>
<dbReference type="EMBL" id="LLXE01000049">
    <property type="protein sequence ID" value="KUM64406.1"/>
    <property type="molecule type" value="Genomic_DNA"/>
</dbReference>
<dbReference type="Proteomes" id="UP000055045">
    <property type="component" value="Unassembled WGS sequence"/>
</dbReference>
<reference evidence="3 4" key="1">
    <citation type="submission" date="2015-10" db="EMBL/GenBank/DDBJ databases">
        <title>Genome sequencing of Penicillium freii.</title>
        <authorList>
            <person name="Nguyen H.D."/>
            <person name="Visagie C.M."/>
            <person name="Seifert K.A."/>
        </authorList>
    </citation>
    <scope>NUCLEOTIDE SEQUENCE [LARGE SCALE GENOMIC DNA]</scope>
    <source>
        <strain evidence="3 4">DAOM 242723</strain>
    </source>
</reference>
<gene>
    <name evidence="3" type="ORF">ACN42_g2681</name>
</gene>
<comment type="similarity">
    <text evidence="1">Belongs to the peptidase M20A family.</text>
</comment>
<dbReference type="InterPro" id="IPR002933">
    <property type="entry name" value="Peptidase_M20"/>
</dbReference>
<evidence type="ECO:0000256" key="1">
    <source>
        <dbReference type="ARBA" id="ARBA00006247"/>
    </source>
</evidence>
<dbReference type="Gene3D" id="3.40.630.10">
    <property type="entry name" value="Zn peptidases"/>
    <property type="match status" value="1"/>
</dbReference>
<dbReference type="SUPFAM" id="SSF53187">
    <property type="entry name" value="Zn-dependent exopeptidases"/>
    <property type="match status" value="1"/>
</dbReference>
<dbReference type="AlphaFoldDB" id="A0A101MPP2"/>
<dbReference type="GO" id="GO:0016787">
    <property type="term" value="F:hydrolase activity"/>
    <property type="evidence" value="ECO:0007669"/>
    <property type="project" value="InterPro"/>
</dbReference>
<comment type="caution">
    <text evidence="3">The sequence shown here is derived from an EMBL/GenBank/DDBJ whole genome shotgun (WGS) entry which is preliminary data.</text>
</comment>
<dbReference type="Pfam" id="PF07687">
    <property type="entry name" value="M20_dimer"/>
    <property type="match status" value="1"/>
</dbReference>
<evidence type="ECO:0000313" key="4">
    <source>
        <dbReference type="Proteomes" id="UP000055045"/>
    </source>
</evidence>
<evidence type="ECO:0000259" key="2">
    <source>
        <dbReference type="Pfam" id="PF07687"/>
    </source>
</evidence>
<protein>
    <recommendedName>
        <fullName evidence="2">Peptidase M20 dimerisation domain-containing protein</fullName>
    </recommendedName>
</protein>
<dbReference type="Gene3D" id="3.30.70.360">
    <property type="match status" value="1"/>
</dbReference>
<dbReference type="PANTHER" id="PTHR11014">
    <property type="entry name" value="PEPTIDASE M20 FAMILY MEMBER"/>
    <property type="match status" value="1"/>
</dbReference>
<dbReference type="InterPro" id="IPR011650">
    <property type="entry name" value="Peptidase_M20_dimer"/>
</dbReference>
<dbReference type="PANTHER" id="PTHR11014:SF63">
    <property type="entry name" value="METALLOPEPTIDASE, PUTATIVE (AFU_ORTHOLOGUE AFUA_6G09600)-RELATED"/>
    <property type="match status" value="1"/>
</dbReference>
<dbReference type="Pfam" id="PF01546">
    <property type="entry name" value="Peptidase_M20"/>
    <property type="match status" value="1"/>
</dbReference>
<keyword evidence="4" id="KW-1185">Reference proteome</keyword>